<dbReference type="AlphaFoldDB" id="A0A5C3Q9Q3"/>
<sequence>MMFFFLLSSFSLFLGLSSHSIQQAPLTPSSPPSSSFLPPCLRDAESLFPRPLSFALDFGFLHNSLPCHDTTRTTRIIVPSVSVPSRAASRNAVSHQDCFAPRLFNLSTVLPLVFRLENYGASGTGTRILPWGEGIPANVSGVLRCAQ</sequence>
<accession>A0A5C3Q9Q3</accession>
<evidence type="ECO:0000313" key="2">
    <source>
        <dbReference type="EMBL" id="TFK96908.1"/>
    </source>
</evidence>
<evidence type="ECO:0008006" key="4">
    <source>
        <dbReference type="Google" id="ProtNLM"/>
    </source>
</evidence>
<dbReference type="EMBL" id="ML178853">
    <property type="protein sequence ID" value="TFK96908.1"/>
    <property type="molecule type" value="Genomic_DNA"/>
</dbReference>
<evidence type="ECO:0000313" key="3">
    <source>
        <dbReference type="Proteomes" id="UP000305067"/>
    </source>
</evidence>
<keyword evidence="1" id="KW-0732">Signal</keyword>
<organism evidence="2 3">
    <name type="scientific">Pterulicium gracile</name>
    <dbReference type="NCBI Taxonomy" id="1884261"/>
    <lineage>
        <taxon>Eukaryota</taxon>
        <taxon>Fungi</taxon>
        <taxon>Dikarya</taxon>
        <taxon>Basidiomycota</taxon>
        <taxon>Agaricomycotina</taxon>
        <taxon>Agaricomycetes</taxon>
        <taxon>Agaricomycetidae</taxon>
        <taxon>Agaricales</taxon>
        <taxon>Pleurotineae</taxon>
        <taxon>Pterulaceae</taxon>
        <taxon>Pterulicium</taxon>
    </lineage>
</organism>
<name>A0A5C3Q9Q3_9AGAR</name>
<gene>
    <name evidence="2" type="ORF">BDV98DRAFT_297369</name>
</gene>
<feature type="signal peptide" evidence="1">
    <location>
        <begin position="1"/>
        <end position="18"/>
    </location>
</feature>
<keyword evidence="3" id="KW-1185">Reference proteome</keyword>
<feature type="chain" id="PRO_5022868777" description="Secreted protein" evidence="1">
    <location>
        <begin position="19"/>
        <end position="147"/>
    </location>
</feature>
<evidence type="ECO:0000256" key="1">
    <source>
        <dbReference type="SAM" id="SignalP"/>
    </source>
</evidence>
<proteinExistence type="predicted"/>
<dbReference type="Proteomes" id="UP000305067">
    <property type="component" value="Unassembled WGS sequence"/>
</dbReference>
<protein>
    <recommendedName>
        <fullName evidence="4">Secreted protein</fullName>
    </recommendedName>
</protein>
<reference evidence="2 3" key="1">
    <citation type="journal article" date="2019" name="Nat. Ecol. Evol.">
        <title>Megaphylogeny resolves global patterns of mushroom evolution.</title>
        <authorList>
            <person name="Varga T."/>
            <person name="Krizsan K."/>
            <person name="Foldi C."/>
            <person name="Dima B."/>
            <person name="Sanchez-Garcia M."/>
            <person name="Sanchez-Ramirez S."/>
            <person name="Szollosi G.J."/>
            <person name="Szarkandi J.G."/>
            <person name="Papp V."/>
            <person name="Albert L."/>
            <person name="Andreopoulos W."/>
            <person name="Angelini C."/>
            <person name="Antonin V."/>
            <person name="Barry K.W."/>
            <person name="Bougher N.L."/>
            <person name="Buchanan P."/>
            <person name="Buyck B."/>
            <person name="Bense V."/>
            <person name="Catcheside P."/>
            <person name="Chovatia M."/>
            <person name="Cooper J."/>
            <person name="Damon W."/>
            <person name="Desjardin D."/>
            <person name="Finy P."/>
            <person name="Geml J."/>
            <person name="Haridas S."/>
            <person name="Hughes K."/>
            <person name="Justo A."/>
            <person name="Karasinski D."/>
            <person name="Kautmanova I."/>
            <person name="Kiss B."/>
            <person name="Kocsube S."/>
            <person name="Kotiranta H."/>
            <person name="LaButti K.M."/>
            <person name="Lechner B.E."/>
            <person name="Liimatainen K."/>
            <person name="Lipzen A."/>
            <person name="Lukacs Z."/>
            <person name="Mihaltcheva S."/>
            <person name="Morgado L.N."/>
            <person name="Niskanen T."/>
            <person name="Noordeloos M.E."/>
            <person name="Ohm R.A."/>
            <person name="Ortiz-Santana B."/>
            <person name="Ovrebo C."/>
            <person name="Racz N."/>
            <person name="Riley R."/>
            <person name="Savchenko A."/>
            <person name="Shiryaev A."/>
            <person name="Soop K."/>
            <person name="Spirin V."/>
            <person name="Szebenyi C."/>
            <person name="Tomsovsky M."/>
            <person name="Tulloss R.E."/>
            <person name="Uehling J."/>
            <person name="Grigoriev I.V."/>
            <person name="Vagvolgyi C."/>
            <person name="Papp T."/>
            <person name="Martin F.M."/>
            <person name="Miettinen O."/>
            <person name="Hibbett D.S."/>
            <person name="Nagy L.G."/>
        </authorList>
    </citation>
    <scope>NUCLEOTIDE SEQUENCE [LARGE SCALE GENOMIC DNA]</scope>
    <source>
        <strain evidence="2 3">CBS 309.79</strain>
    </source>
</reference>